<name>A0ABU6Y8Y7_9FABA</name>
<keyword evidence="2" id="KW-1185">Reference proteome</keyword>
<comment type="caution">
    <text evidence="1">The sequence shown here is derived from an EMBL/GenBank/DDBJ whole genome shotgun (WGS) entry which is preliminary data.</text>
</comment>
<organism evidence="1 2">
    <name type="scientific">Stylosanthes scabra</name>
    <dbReference type="NCBI Taxonomy" id="79078"/>
    <lineage>
        <taxon>Eukaryota</taxon>
        <taxon>Viridiplantae</taxon>
        <taxon>Streptophyta</taxon>
        <taxon>Embryophyta</taxon>
        <taxon>Tracheophyta</taxon>
        <taxon>Spermatophyta</taxon>
        <taxon>Magnoliopsida</taxon>
        <taxon>eudicotyledons</taxon>
        <taxon>Gunneridae</taxon>
        <taxon>Pentapetalae</taxon>
        <taxon>rosids</taxon>
        <taxon>fabids</taxon>
        <taxon>Fabales</taxon>
        <taxon>Fabaceae</taxon>
        <taxon>Papilionoideae</taxon>
        <taxon>50 kb inversion clade</taxon>
        <taxon>dalbergioids sensu lato</taxon>
        <taxon>Dalbergieae</taxon>
        <taxon>Pterocarpus clade</taxon>
        <taxon>Stylosanthes</taxon>
    </lineage>
</organism>
<protein>
    <submittedName>
        <fullName evidence="1">Uncharacterized protein</fullName>
    </submittedName>
</protein>
<dbReference type="Proteomes" id="UP001341840">
    <property type="component" value="Unassembled WGS sequence"/>
</dbReference>
<accession>A0ABU6Y8Y7</accession>
<gene>
    <name evidence="1" type="ORF">PIB30_030907</name>
</gene>
<proteinExistence type="predicted"/>
<reference evidence="1 2" key="1">
    <citation type="journal article" date="2023" name="Plants (Basel)">
        <title>Bridging the Gap: Combining Genomics and Transcriptomics Approaches to Understand Stylosanthes scabra, an Orphan Legume from the Brazilian Caatinga.</title>
        <authorList>
            <person name="Ferreira-Neto J.R.C."/>
            <person name="da Silva M.D."/>
            <person name="Binneck E."/>
            <person name="de Melo N.F."/>
            <person name="da Silva R.H."/>
            <person name="de Melo A.L.T.M."/>
            <person name="Pandolfi V."/>
            <person name="Bustamante F.O."/>
            <person name="Brasileiro-Vidal A.C."/>
            <person name="Benko-Iseppon A.M."/>
        </authorList>
    </citation>
    <scope>NUCLEOTIDE SEQUENCE [LARGE SCALE GENOMIC DNA]</scope>
    <source>
        <tissue evidence="1">Leaves</tissue>
    </source>
</reference>
<sequence length="142" mass="14916">MNGEGPWKETPPLAPLHSQRYILVQPSKPFIPPDHRVLVVAVFKPVGCSCAPSSLSVLSLQSVRPSLSAVCTFEGAAAAVSLRSKVTCLASSYGNSGSGIAPASWILGALALPALAYMLQDQEVYAAENLGIYSHQPPCLLI</sequence>
<dbReference type="EMBL" id="JASCZI010241786">
    <property type="protein sequence ID" value="MED6206907.1"/>
    <property type="molecule type" value="Genomic_DNA"/>
</dbReference>
<evidence type="ECO:0000313" key="1">
    <source>
        <dbReference type="EMBL" id="MED6206907.1"/>
    </source>
</evidence>
<evidence type="ECO:0000313" key="2">
    <source>
        <dbReference type="Proteomes" id="UP001341840"/>
    </source>
</evidence>